<dbReference type="Pfam" id="PF13280">
    <property type="entry name" value="WYL"/>
    <property type="match status" value="1"/>
</dbReference>
<dbReference type="InterPro" id="IPR057727">
    <property type="entry name" value="WCX_dom"/>
</dbReference>
<accession>A0A0J8VP59</accession>
<feature type="domain" description="WCX" evidence="2">
    <location>
        <begin position="213"/>
        <end position="289"/>
    </location>
</feature>
<dbReference type="AlphaFoldDB" id="A0A0J8VP59"/>
<dbReference type="Proteomes" id="UP000037315">
    <property type="component" value="Unassembled WGS sequence"/>
</dbReference>
<feature type="domain" description="WYL" evidence="1">
    <location>
        <begin position="127"/>
        <end position="187"/>
    </location>
</feature>
<dbReference type="PANTHER" id="PTHR34580">
    <property type="match status" value="1"/>
</dbReference>
<dbReference type="STRING" id="1121863.GCA_000621185_02173"/>
<dbReference type="PANTHER" id="PTHR34580:SF1">
    <property type="entry name" value="PROTEIN PAFC"/>
    <property type="match status" value="1"/>
</dbReference>
<reference evidence="3 4" key="1">
    <citation type="submission" date="2015-06" db="EMBL/GenBank/DDBJ databases">
        <title>Genome sequencing of Cronobacter sp. strain DJ34 isolated from petroleum contaminated sludge of Duliajan Oil Fields, Assam, India.</title>
        <authorList>
            <person name="Pal S."/>
            <person name="Banerjee T.D."/>
            <person name="Roy A."/>
            <person name="Sar P."/>
            <person name="Kazy S.K."/>
        </authorList>
    </citation>
    <scope>NUCLEOTIDE SEQUENCE [LARGE SCALE GENOMIC DNA]</scope>
    <source>
        <strain evidence="3 4">DJ34</strain>
    </source>
</reference>
<dbReference type="PROSITE" id="PS52050">
    <property type="entry name" value="WYL"/>
    <property type="match status" value="1"/>
</dbReference>
<dbReference type="InterPro" id="IPR051534">
    <property type="entry name" value="CBASS_pafABC_assoc_protein"/>
</dbReference>
<protein>
    <submittedName>
        <fullName evidence="3">Uncharacterized protein</fullName>
    </submittedName>
</protein>
<evidence type="ECO:0000259" key="2">
    <source>
        <dbReference type="Pfam" id="PF25583"/>
    </source>
</evidence>
<keyword evidence="4" id="KW-1185">Reference proteome</keyword>
<name>A0A0J8VP59_9ENTR</name>
<gene>
    <name evidence="3" type="ORF">ACH50_11280</name>
</gene>
<comment type="caution">
    <text evidence="3">The sequence shown here is derived from an EMBL/GenBank/DDBJ whole genome shotgun (WGS) entry which is preliminary data.</text>
</comment>
<proteinExistence type="predicted"/>
<organism evidence="3 4">
    <name type="scientific">Franconibacter pulveris</name>
    <dbReference type="NCBI Taxonomy" id="435910"/>
    <lineage>
        <taxon>Bacteria</taxon>
        <taxon>Pseudomonadati</taxon>
        <taxon>Pseudomonadota</taxon>
        <taxon>Gammaproteobacteria</taxon>
        <taxon>Enterobacterales</taxon>
        <taxon>Enterobacteriaceae</taxon>
        <taxon>Franconibacter</taxon>
    </lineage>
</organism>
<dbReference type="EMBL" id="LFEJ01000014">
    <property type="protein sequence ID" value="KMV34722.1"/>
    <property type="molecule type" value="Genomic_DNA"/>
</dbReference>
<evidence type="ECO:0000259" key="1">
    <source>
        <dbReference type="Pfam" id="PF13280"/>
    </source>
</evidence>
<evidence type="ECO:0000313" key="4">
    <source>
        <dbReference type="Proteomes" id="UP000037315"/>
    </source>
</evidence>
<dbReference type="RefSeq" id="WP_024560977.1">
    <property type="nucleotide sequence ID" value="NZ_LFEJ01000014.1"/>
</dbReference>
<dbReference type="PATRIC" id="fig|1656095.3.peg.1290"/>
<sequence length="297" mass="33977">MSSEAKAAKHQILIERLSGIFERLYQGKTLDKNWLCETYAITPRTAYRDISRIAHLVDEISPGKYRLAATLQPGLSYSQLSEFAQLTDVAKLFPDADGKKLREALNHRETLMIKGNSTRNNSAVESVLHDLKQAIARRQLVGFTYKSKPRLAQPYKLINQSGLWYLAACEAERMKAFELAKIQRLQVYPQTFVMETARLNAIHEENGIWFGERTTVVLEATPKAASYLQRRPLFPHQQIERTHPNGGVTLSTSVTDPQLLFRWVRYWLPEIRIVSPTAWQEKFVSELQQHAAELTPA</sequence>
<dbReference type="OrthoDB" id="6521217at2"/>
<dbReference type="Pfam" id="PF25583">
    <property type="entry name" value="WCX"/>
    <property type="match status" value="1"/>
</dbReference>
<evidence type="ECO:0000313" key="3">
    <source>
        <dbReference type="EMBL" id="KMV34722.1"/>
    </source>
</evidence>
<dbReference type="InterPro" id="IPR026881">
    <property type="entry name" value="WYL_dom"/>
</dbReference>